<dbReference type="RefSeq" id="WP_338890866.1">
    <property type="nucleotide sequence ID" value="NZ_CP147846.1"/>
</dbReference>
<dbReference type="EMBL" id="CP147846">
    <property type="protein sequence ID" value="WXG69842.1"/>
    <property type="molecule type" value="Genomic_DNA"/>
</dbReference>
<organism evidence="1 2">
    <name type="scientific">Rhodococcus sovatensis</name>
    <dbReference type="NCBI Taxonomy" id="1805840"/>
    <lineage>
        <taxon>Bacteria</taxon>
        <taxon>Bacillati</taxon>
        <taxon>Actinomycetota</taxon>
        <taxon>Actinomycetes</taxon>
        <taxon>Mycobacteriales</taxon>
        <taxon>Nocardiaceae</taxon>
        <taxon>Rhodococcus</taxon>
    </lineage>
</organism>
<proteinExistence type="predicted"/>
<reference evidence="1 2" key="1">
    <citation type="submission" date="2024-03" db="EMBL/GenBank/DDBJ databases">
        <title>Natural products discovery in diverse microorganisms through a two-stage MS feature dereplication strategy.</title>
        <authorList>
            <person name="Zhang R."/>
        </authorList>
    </citation>
    <scope>NUCLEOTIDE SEQUENCE [LARGE SCALE GENOMIC DNA]</scope>
    <source>
        <strain evidence="1 2">18930</strain>
    </source>
</reference>
<sequence>MAALDVGGPSVIRLLRKRELLDNGLGTRSNRLWHSGAAAAGNAGTKDANFAALVRESESYGLSAAEGHDAIDHQLSAFADNWDDATEHSRLRNADKWSHRNRRVRPRSAFFVYENT</sequence>
<gene>
    <name evidence="1" type="ORF">WDS16_04655</name>
</gene>
<name>A0ABZ2PKZ2_9NOCA</name>
<dbReference type="Proteomes" id="UP001432000">
    <property type="component" value="Chromosome"/>
</dbReference>
<evidence type="ECO:0000313" key="2">
    <source>
        <dbReference type="Proteomes" id="UP001432000"/>
    </source>
</evidence>
<protein>
    <submittedName>
        <fullName evidence="1">Uncharacterized protein</fullName>
    </submittedName>
</protein>
<evidence type="ECO:0000313" key="1">
    <source>
        <dbReference type="EMBL" id="WXG69842.1"/>
    </source>
</evidence>
<accession>A0ABZ2PKZ2</accession>
<keyword evidence="2" id="KW-1185">Reference proteome</keyword>